<evidence type="ECO:0000313" key="4">
    <source>
        <dbReference type="EMBL" id="BBE42891.1"/>
    </source>
</evidence>
<gene>
    <name evidence="4" type="ORF">NAS2_1511</name>
</gene>
<dbReference type="Pfam" id="PF00156">
    <property type="entry name" value="Pribosyltran"/>
    <property type="match status" value="1"/>
</dbReference>
<dbReference type="NCBIfam" id="NF006328">
    <property type="entry name" value="PRK08558.1"/>
    <property type="match status" value="1"/>
</dbReference>
<evidence type="ECO:0000256" key="1">
    <source>
        <dbReference type="ARBA" id="ARBA00022679"/>
    </source>
</evidence>
<dbReference type="RefSeq" id="WP_174449070.1">
    <property type="nucleotide sequence ID" value="NZ_AP018732.1"/>
</dbReference>
<accession>A0A4P2VFG0</accession>
<dbReference type="GeneID" id="55585321"/>
<dbReference type="GO" id="GO:0006166">
    <property type="term" value="P:purine ribonucleoside salvage"/>
    <property type="evidence" value="ECO:0007669"/>
    <property type="project" value="UniProtKB-KW"/>
</dbReference>
<protein>
    <submittedName>
        <fullName evidence="4">Adenine phosphoribosyltransferase, fused to N-terminal DNA-binding domain</fullName>
    </submittedName>
</protein>
<dbReference type="CDD" id="cd06223">
    <property type="entry name" value="PRTases_typeI"/>
    <property type="match status" value="1"/>
</dbReference>
<reference evidence="4 5" key="1">
    <citation type="journal article" date="2019" name="ISME J.">
        <title>Isolation and characterization of a thermophilic sulfur- and iron-reducing thaumarchaeote from a terrestrial acidic hot spring.</title>
        <authorList>
            <person name="Kato S."/>
            <person name="Itoh T."/>
            <person name="Yuki M."/>
            <person name="Nagamori M."/>
            <person name="Ohnishi M."/>
            <person name="Uematsu K."/>
            <person name="Suzuki K."/>
            <person name="Takashina T."/>
            <person name="Ohkuma M."/>
        </authorList>
    </citation>
    <scope>NUCLEOTIDE SEQUENCE [LARGE SCALE GENOMIC DNA]</scope>
    <source>
        <strain evidence="4 5">NAS-02</strain>
    </source>
</reference>
<evidence type="ECO:0000259" key="3">
    <source>
        <dbReference type="Pfam" id="PF00156"/>
    </source>
</evidence>
<keyword evidence="4" id="KW-0238">DNA-binding</keyword>
<evidence type="ECO:0000256" key="2">
    <source>
        <dbReference type="ARBA" id="ARBA00022726"/>
    </source>
</evidence>
<dbReference type="Proteomes" id="UP000509448">
    <property type="component" value="Chromosome"/>
</dbReference>
<sequence length="238" mass="27097">MVLRRAEELRFRMESIDALRALKGRMHYRELSPALELPPTVLSRYVNGLVVPSMEVARRIMALFRAELSREVESRIRRDDVGGVDVTDITHDPSFLRHIVESQREWFSGLKVDYVMTMESDGIPVAYQFAEALGTRMAVVRKSKKLGIRDFVEARQVFESGAYRYIYLPRKAAKRGDYALLVDDVVRTGATVKAMSLLCEATRSNVAGIFAIVGFRQALDRLREDLRVPVAAFLTLDR</sequence>
<dbReference type="InterPro" id="IPR000836">
    <property type="entry name" value="PRTase_dom"/>
</dbReference>
<dbReference type="PANTHER" id="PTHR43864:SF1">
    <property type="entry name" value="XANTHINE PHOSPHORIBOSYLTRANSFERASE"/>
    <property type="match status" value="1"/>
</dbReference>
<dbReference type="KEGG" id="ccai:NAS2_1511"/>
<dbReference type="Gene3D" id="3.40.50.2020">
    <property type="match status" value="1"/>
</dbReference>
<feature type="domain" description="Phosphoribosyltransferase" evidence="3">
    <location>
        <begin position="104"/>
        <end position="201"/>
    </location>
</feature>
<dbReference type="AlphaFoldDB" id="A0A4P2VFG0"/>
<evidence type="ECO:0000313" key="5">
    <source>
        <dbReference type="Proteomes" id="UP000509448"/>
    </source>
</evidence>
<organism evidence="4 5">
    <name type="scientific">Conexivisphaera calida</name>
    <dbReference type="NCBI Taxonomy" id="1874277"/>
    <lineage>
        <taxon>Archaea</taxon>
        <taxon>Nitrososphaerota</taxon>
        <taxon>Conexivisphaeria</taxon>
        <taxon>Conexivisphaerales</taxon>
        <taxon>Conexivisphaeraceae</taxon>
        <taxon>Conexivisphaera</taxon>
    </lineage>
</organism>
<keyword evidence="2" id="KW-0660">Purine salvage</keyword>
<dbReference type="SUPFAM" id="SSF53271">
    <property type="entry name" value="PRTase-like"/>
    <property type="match status" value="1"/>
</dbReference>
<dbReference type="InterPro" id="IPR029057">
    <property type="entry name" value="PRTase-like"/>
</dbReference>
<dbReference type="OrthoDB" id="31493at2157"/>
<keyword evidence="4" id="KW-0328">Glycosyltransferase</keyword>
<dbReference type="PANTHER" id="PTHR43864">
    <property type="entry name" value="HYPOXANTHINE/GUANINE PHOSPHORIBOSYLTRANSFERASE"/>
    <property type="match status" value="1"/>
</dbReference>
<keyword evidence="1 4" id="KW-0808">Transferase</keyword>
<dbReference type="InterPro" id="IPR050118">
    <property type="entry name" value="Pur/Pyrimidine_PRTase"/>
</dbReference>
<dbReference type="EMBL" id="AP018732">
    <property type="protein sequence ID" value="BBE42891.1"/>
    <property type="molecule type" value="Genomic_DNA"/>
</dbReference>
<name>A0A4P2VFG0_9ARCH</name>
<proteinExistence type="predicted"/>
<dbReference type="GO" id="GO:0003677">
    <property type="term" value="F:DNA binding"/>
    <property type="evidence" value="ECO:0007669"/>
    <property type="project" value="UniProtKB-KW"/>
</dbReference>
<keyword evidence="5" id="KW-1185">Reference proteome</keyword>
<dbReference type="GO" id="GO:0016757">
    <property type="term" value="F:glycosyltransferase activity"/>
    <property type="evidence" value="ECO:0007669"/>
    <property type="project" value="UniProtKB-KW"/>
</dbReference>